<accession>A0A8C5RYJ0</accession>
<feature type="domain" description="Ig-like" evidence="2">
    <location>
        <begin position="201"/>
        <end position="275"/>
    </location>
</feature>
<dbReference type="GO" id="GO:0070593">
    <property type="term" value="P:dendrite self-avoidance"/>
    <property type="evidence" value="ECO:0007669"/>
    <property type="project" value="TreeGrafter"/>
</dbReference>
<dbReference type="InterPro" id="IPR007110">
    <property type="entry name" value="Ig-like_dom"/>
</dbReference>
<dbReference type="GO" id="GO:0007156">
    <property type="term" value="P:homophilic cell adhesion via plasma membrane adhesion molecules"/>
    <property type="evidence" value="ECO:0007669"/>
    <property type="project" value="TreeGrafter"/>
</dbReference>
<keyword evidence="1" id="KW-0393">Immunoglobulin domain</keyword>
<dbReference type="Proteomes" id="UP000694406">
    <property type="component" value="Unplaced"/>
</dbReference>
<dbReference type="GO" id="GO:0005886">
    <property type="term" value="C:plasma membrane"/>
    <property type="evidence" value="ECO:0007669"/>
    <property type="project" value="TreeGrafter"/>
</dbReference>
<proteinExistence type="predicted"/>
<evidence type="ECO:0000256" key="1">
    <source>
        <dbReference type="ARBA" id="ARBA00023319"/>
    </source>
</evidence>
<dbReference type="SUPFAM" id="SSF48726">
    <property type="entry name" value="Immunoglobulin"/>
    <property type="match status" value="3"/>
</dbReference>
<dbReference type="InterPro" id="IPR003599">
    <property type="entry name" value="Ig_sub"/>
</dbReference>
<dbReference type="PROSITE" id="PS50835">
    <property type="entry name" value="IG_LIKE"/>
    <property type="match status" value="3"/>
</dbReference>
<evidence type="ECO:0000313" key="3">
    <source>
        <dbReference type="Ensembl" id="ENSLLTP00000010350.1"/>
    </source>
</evidence>
<dbReference type="InterPro" id="IPR013098">
    <property type="entry name" value="Ig_I-set"/>
</dbReference>
<dbReference type="AlphaFoldDB" id="A0A8C5RYJ0"/>
<dbReference type="GO" id="GO:0098632">
    <property type="term" value="F:cell-cell adhesion mediator activity"/>
    <property type="evidence" value="ECO:0007669"/>
    <property type="project" value="TreeGrafter"/>
</dbReference>
<dbReference type="InterPro" id="IPR013783">
    <property type="entry name" value="Ig-like_fold"/>
</dbReference>
<dbReference type="GeneTree" id="ENSGT01110000267173"/>
<protein>
    <recommendedName>
        <fullName evidence="2">Ig-like domain-containing protein</fullName>
    </recommendedName>
</protein>
<dbReference type="PANTHER" id="PTHR10075:SF14">
    <property type="entry name" value="CELL ADHESION MOLECULE DSCAM2-RELATED"/>
    <property type="match status" value="1"/>
</dbReference>
<feature type="domain" description="Ig-like" evidence="2">
    <location>
        <begin position="121"/>
        <end position="195"/>
    </location>
</feature>
<feature type="domain" description="Ig-like" evidence="2">
    <location>
        <begin position="29"/>
        <end position="117"/>
    </location>
</feature>
<dbReference type="GO" id="GO:0007411">
    <property type="term" value="P:axon guidance"/>
    <property type="evidence" value="ECO:0007669"/>
    <property type="project" value="TreeGrafter"/>
</dbReference>
<dbReference type="GO" id="GO:0030424">
    <property type="term" value="C:axon"/>
    <property type="evidence" value="ECO:0007669"/>
    <property type="project" value="TreeGrafter"/>
</dbReference>
<evidence type="ECO:0000313" key="4">
    <source>
        <dbReference type="Proteomes" id="UP000694406"/>
    </source>
</evidence>
<reference evidence="3" key="1">
    <citation type="submission" date="2025-08" db="UniProtKB">
        <authorList>
            <consortium name="Ensembl"/>
        </authorList>
    </citation>
    <scope>IDENTIFICATION</scope>
</reference>
<dbReference type="Pfam" id="PF07679">
    <property type="entry name" value="I-set"/>
    <property type="match status" value="3"/>
</dbReference>
<dbReference type="PANTHER" id="PTHR10075">
    <property type="entry name" value="BASIGIN RELATED"/>
    <property type="match status" value="1"/>
</dbReference>
<dbReference type="Ensembl" id="ENSLLTT00000010732.1">
    <property type="protein sequence ID" value="ENSLLTP00000010350.1"/>
    <property type="gene ID" value="ENSLLTG00000007855.1"/>
</dbReference>
<evidence type="ECO:0000259" key="2">
    <source>
        <dbReference type="PROSITE" id="PS50835"/>
    </source>
</evidence>
<dbReference type="InterPro" id="IPR003598">
    <property type="entry name" value="Ig_sub2"/>
</dbReference>
<dbReference type="SMART" id="SM00408">
    <property type="entry name" value="IGc2"/>
    <property type="match status" value="3"/>
</dbReference>
<sequence length="304" mass="33403">MPPLTPPCRYHCLLQFNFYFVLTDRMIPPSFTKPLKEIHGLLGSSSVLECKVIGSPPISVFWFRDGEEITTGEKYQATLTDNTCSLKVNALQESDIGNYTCIATNEAGTDECEAYFIVREPAKFVKKLNDFQVEKGKQLILECSYTGTPPIQVSWRKNETSAILEISNSKLEDAGLYSCHIENESGQDNSQAAVSILLTVGDSASLQCQIAGTPEINVSWYKGDTKLRPTSTSKMHYKNQVATLVFSQVDSNDSGEYICKVENSVGEAVSSALLSVQVSVDNILAQLPMPLEPLLVVPNSSLQV</sequence>
<reference evidence="3" key="2">
    <citation type="submission" date="2025-09" db="UniProtKB">
        <authorList>
            <consortium name="Ensembl"/>
        </authorList>
    </citation>
    <scope>IDENTIFICATION</scope>
</reference>
<dbReference type="SMART" id="SM00409">
    <property type="entry name" value="IG"/>
    <property type="match status" value="3"/>
</dbReference>
<dbReference type="CDD" id="cd00096">
    <property type="entry name" value="Ig"/>
    <property type="match status" value="1"/>
</dbReference>
<organism evidence="3 4">
    <name type="scientific">Laticauda laticaudata</name>
    <name type="common">Blue-ringed sea krait</name>
    <name type="synonym">Blue-lipped sea krait</name>
    <dbReference type="NCBI Taxonomy" id="8630"/>
    <lineage>
        <taxon>Eukaryota</taxon>
        <taxon>Metazoa</taxon>
        <taxon>Chordata</taxon>
        <taxon>Craniata</taxon>
        <taxon>Vertebrata</taxon>
        <taxon>Euteleostomi</taxon>
        <taxon>Lepidosauria</taxon>
        <taxon>Squamata</taxon>
        <taxon>Bifurcata</taxon>
        <taxon>Unidentata</taxon>
        <taxon>Episquamata</taxon>
        <taxon>Toxicofera</taxon>
        <taxon>Serpentes</taxon>
        <taxon>Colubroidea</taxon>
        <taxon>Elapidae</taxon>
        <taxon>Laticaudinae</taxon>
        <taxon>Laticauda</taxon>
    </lineage>
</organism>
<dbReference type="InterPro" id="IPR036179">
    <property type="entry name" value="Ig-like_dom_sf"/>
</dbReference>
<dbReference type="Gene3D" id="2.60.40.10">
    <property type="entry name" value="Immunoglobulins"/>
    <property type="match status" value="4"/>
</dbReference>
<keyword evidence="4" id="KW-1185">Reference proteome</keyword>
<name>A0A8C5RYJ0_LATLA</name>